<dbReference type="SUPFAM" id="SSF54928">
    <property type="entry name" value="RNA-binding domain, RBD"/>
    <property type="match status" value="1"/>
</dbReference>
<keyword evidence="6" id="KW-1185">Reference proteome</keyword>
<dbReference type="AlphaFoldDB" id="A0A9P8P131"/>
<dbReference type="InterPro" id="IPR052645">
    <property type="entry name" value="Pumilio_domain_protein"/>
</dbReference>
<dbReference type="InterPro" id="IPR011989">
    <property type="entry name" value="ARM-like"/>
</dbReference>
<dbReference type="InterPro" id="IPR001313">
    <property type="entry name" value="Pumilio_RNA-bd_rpt"/>
</dbReference>
<dbReference type="PANTHER" id="PTHR47093:SF1">
    <property type="entry name" value="PROTEIN JSN1-RELATED"/>
    <property type="match status" value="1"/>
</dbReference>
<dbReference type="InterPro" id="IPR000504">
    <property type="entry name" value="RRM_dom"/>
</dbReference>
<dbReference type="Pfam" id="PF00076">
    <property type="entry name" value="RRM_1"/>
    <property type="match status" value="1"/>
</dbReference>
<proteinExistence type="predicted"/>
<dbReference type="PROSITE" id="PS50302">
    <property type="entry name" value="PUM"/>
    <property type="match status" value="1"/>
</dbReference>
<evidence type="ECO:0000313" key="6">
    <source>
        <dbReference type="Proteomes" id="UP000769157"/>
    </source>
</evidence>
<dbReference type="Pfam" id="PF00806">
    <property type="entry name" value="PUF"/>
    <property type="match status" value="1"/>
</dbReference>
<evidence type="ECO:0000256" key="1">
    <source>
        <dbReference type="ARBA" id="ARBA00022737"/>
    </source>
</evidence>
<evidence type="ECO:0000256" key="3">
    <source>
        <dbReference type="SAM" id="MobiDB-lite"/>
    </source>
</evidence>
<dbReference type="PROSITE" id="PS50303">
    <property type="entry name" value="PUM_HD"/>
    <property type="match status" value="1"/>
</dbReference>
<dbReference type="OrthoDB" id="2017782at2759"/>
<dbReference type="EMBL" id="JAEUBE010000366">
    <property type="protein sequence ID" value="KAH3663878.1"/>
    <property type="molecule type" value="Genomic_DNA"/>
</dbReference>
<dbReference type="PANTHER" id="PTHR47093">
    <property type="entry name" value="PROTEIN JSN1-RELATED"/>
    <property type="match status" value="1"/>
</dbReference>
<feature type="domain" description="PUM-HD" evidence="4">
    <location>
        <begin position="436"/>
        <end position="802"/>
    </location>
</feature>
<feature type="compositionally biased region" description="Polar residues" evidence="3">
    <location>
        <begin position="79"/>
        <end position="101"/>
    </location>
</feature>
<gene>
    <name evidence="5" type="ORF">OGAPHI_005281</name>
</gene>
<feature type="region of interest" description="Disordered" evidence="3">
    <location>
        <begin position="1"/>
        <end position="33"/>
    </location>
</feature>
<dbReference type="Proteomes" id="UP000769157">
    <property type="component" value="Unassembled WGS sequence"/>
</dbReference>
<accession>A0A9P8P131</accession>
<dbReference type="InterPro" id="IPR012677">
    <property type="entry name" value="Nucleotide-bd_a/b_plait_sf"/>
</dbReference>
<feature type="region of interest" description="Disordered" evidence="3">
    <location>
        <begin position="186"/>
        <end position="208"/>
    </location>
</feature>
<feature type="region of interest" description="Disordered" evidence="3">
    <location>
        <begin position="797"/>
        <end position="831"/>
    </location>
</feature>
<evidence type="ECO:0000259" key="4">
    <source>
        <dbReference type="PROSITE" id="PS50303"/>
    </source>
</evidence>
<dbReference type="GeneID" id="70237245"/>
<dbReference type="Gene3D" id="3.30.70.330">
    <property type="match status" value="1"/>
</dbReference>
<name>A0A9P8P131_9ASCO</name>
<feature type="compositionally biased region" description="Basic residues" evidence="3">
    <location>
        <begin position="801"/>
        <end position="817"/>
    </location>
</feature>
<dbReference type="SMART" id="SM00025">
    <property type="entry name" value="Pumilio"/>
    <property type="match status" value="5"/>
</dbReference>
<organism evidence="5 6">
    <name type="scientific">Ogataea philodendri</name>
    <dbReference type="NCBI Taxonomy" id="1378263"/>
    <lineage>
        <taxon>Eukaryota</taxon>
        <taxon>Fungi</taxon>
        <taxon>Dikarya</taxon>
        <taxon>Ascomycota</taxon>
        <taxon>Saccharomycotina</taxon>
        <taxon>Pichiomycetes</taxon>
        <taxon>Pichiales</taxon>
        <taxon>Pichiaceae</taxon>
        <taxon>Ogataea</taxon>
    </lineage>
</organism>
<dbReference type="InterPro" id="IPR016024">
    <property type="entry name" value="ARM-type_fold"/>
</dbReference>
<comment type="caution">
    <text evidence="5">The sequence shown here is derived from an EMBL/GenBank/DDBJ whole genome shotgun (WGS) entry which is preliminary data.</text>
</comment>
<protein>
    <recommendedName>
        <fullName evidence="4">PUM-HD domain-containing protein</fullName>
    </recommendedName>
</protein>
<keyword evidence="1" id="KW-0677">Repeat</keyword>
<feature type="repeat" description="Pumilio" evidence="2">
    <location>
        <begin position="491"/>
        <end position="530"/>
    </location>
</feature>
<feature type="compositionally biased region" description="Low complexity" evidence="3">
    <location>
        <begin position="186"/>
        <end position="207"/>
    </location>
</feature>
<dbReference type="InterPro" id="IPR033133">
    <property type="entry name" value="PUM-HD"/>
</dbReference>
<dbReference type="Gene3D" id="1.25.10.10">
    <property type="entry name" value="Leucine-rich Repeat Variant"/>
    <property type="match status" value="1"/>
</dbReference>
<reference evidence="5" key="2">
    <citation type="submission" date="2021-01" db="EMBL/GenBank/DDBJ databases">
        <authorList>
            <person name="Schikora-Tamarit M.A."/>
        </authorList>
    </citation>
    <scope>NUCLEOTIDE SEQUENCE</scope>
    <source>
        <strain evidence="5">CBS6075</strain>
    </source>
</reference>
<dbReference type="GO" id="GO:0003729">
    <property type="term" value="F:mRNA binding"/>
    <property type="evidence" value="ECO:0007669"/>
    <property type="project" value="UniProtKB-ARBA"/>
</dbReference>
<dbReference type="RefSeq" id="XP_046060214.1">
    <property type="nucleotide sequence ID" value="XM_046206449.1"/>
</dbReference>
<feature type="region of interest" description="Disordered" evidence="3">
    <location>
        <begin position="63"/>
        <end position="104"/>
    </location>
</feature>
<evidence type="ECO:0000256" key="2">
    <source>
        <dbReference type="PROSITE-ProRule" id="PRU00317"/>
    </source>
</evidence>
<dbReference type="GO" id="GO:0000288">
    <property type="term" value="P:nuclear-transcribed mRNA catabolic process, deadenylation-dependent decay"/>
    <property type="evidence" value="ECO:0007669"/>
    <property type="project" value="TreeGrafter"/>
</dbReference>
<evidence type="ECO:0000313" key="5">
    <source>
        <dbReference type="EMBL" id="KAH3663878.1"/>
    </source>
</evidence>
<sequence>MQQGIPLFGDFQQAPDMLLTPPQDKQPATMQQPVPSIDLSNFMMSEPAGLASSLADPLNSCSVSSASNVGIRTRHRSGTLPTKLSSSAGPMPSATNTSTTPLLPPETNHLNVSISPGLNAVYEDSNLLNQPTQTRIRSASIQSSIWSDQQDSSSTFLPVPQDPNNTLLQIPQLNIDLDSILSSATSTTIPSVPSVPSGSATSPASSTNRIRSYSANNALFNPSEKLFLQQYTPIKEEFVPPVNFGLLDDTNGRPRSHTSGVFPQPSSMPLLQDNLPELCISITSTHTNPSLGPTNTLLFINIPNDKELSNALNFYKMLNQFGPMTSVRIVTCSENPDLVAIVEFVDVESAMRCKSKMNFQELMPGLCCLVSFAKILSLNDKPSSLGVPILPVNREREESAAKSSKMTILNDKFFNFQSSLNVLLQKISLSASERNHLNIMVSNALNYPTIRKQDLGKLPAPAAVRHFDTPKLREIRKQLDSHHLSKIEIEELALAMHDELPELASDYLGNTIVQKLFEVCDNPIRDSMIKKLAPYFAQTGAHKNGTWAAQKVINTIATDREKWMVANALKPYCTQLFNDQYANYVIHGVLKFGEPYNDFISETMLSTFLELSKNRFGARAVRTCLESESVSRETVVAIAACVITWFWELVVDSNGSILITWFLDTCQLVDDRHLMLTQLLLSESSDESQFVKLCCSKVGNLSVLKLLSFRGDNNARDLILKEIFGQDLFEHEDCVHVSEALRQILNDKTSNGSTFIYKVLSLPTIDAELRKRISSRIRYVLQDPSLSGHQYKRLYEEVGLKRHQRPSTGAHKKKTRSRSNSSNDPHAASGDVDYDAVLRQQLEKLSVSQEQQLFF</sequence>
<reference evidence="5" key="1">
    <citation type="journal article" date="2021" name="Open Biol.">
        <title>Shared evolutionary footprints suggest mitochondrial oxidative damage underlies multiple complex I losses in fungi.</title>
        <authorList>
            <person name="Schikora-Tamarit M.A."/>
            <person name="Marcet-Houben M."/>
            <person name="Nosek J."/>
            <person name="Gabaldon T."/>
        </authorList>
    </citation>
    <scope>NUCLEOTIDE SEQUENCE</scope>
    <source>
        <strain evidence="5">CBS6075</strain>
    </source>
</reference>
<dbReference type="SUPFAM" id="SSF48371">
    <property type="entry name" value="ARM repeat"/>
    <property type="match status" value="1"/>
</dbReference>
<dbReference type="InterPro" id="IPR035979">
    <property type="entry name" value="RBD_domain_sf"/>
</dbReference>